<dbReference type="EMBL" id="JARKIE010000659">
    <property type="protein sequence ID" value="KAJ7621836.1"/>
    <property type="molecule type" value="Genomic_DNA"/>
</dbReference>
<sequence>DPENFQAQRRGGSSNTSNLIHSSAHQNLMGNQTNERNQGNGCSQNNNTDNIQMLSRCLNNLRLKGEVVAARR</sequence>
<feature type="non-terminal residue" evidence="2">
    <location>
        <position position="1"/>
    </location>
</feature>
<evidence type="ECO:0000256" key="1">
    <source>
        <dbReference type="SAM" id="MobiDB-lite"/>
    </source>
</evidence>
<dbReference type="Proteomes" id="UP001221757">
    <property type="component" value="Unassembled WGS sequence"/>
</dbReference>
<protein>
    <submittedName>
        <fullName evidence="2">Uncharacterized protein</fullName>
    </submittedName>
</protein>
<evidence type="ECO:0000313" key="2">
    <source>
        <dbReference type="EMBL" id="KAJ7621836.1"/>
    </source>
</evidence>
<keyword evidence="3" id="KW-1185">Reference proteome</keyword>
<comment type="caution">
    <text evidence="2">The sequence shown here is derived from an EMBL/GenBank/DDBJ whole genome shotgun (WGS) entry which is preliminary data.</text>
</comment>
<gene>
    <name evidence="2" type="ORF">B0H17DRAFT_1112660</name>
</gene>
<evidence type="ECO:0000313" key="3">
    <source>
        <dbReference type="Proteomes" id="UP001221757"/>
    </source>
</evidence>
<feature type="region of interest" description="Disordered" evidence="1">
    <location>
        <begin position="1"/>
        <end position="49"/>
    </location>
</feature>
<dbReference type="AlphaFoldDB" id="A0AAD7FIF5"/>
<accession>A0AAD7FIF5</accession>
<proteinExistence type="predicted"/>
<name>A0AAD7FIF5_MYCRO</name>
<organism evidence="2 3">
    <name type="scientific">Mycena rosella</name>
    <name type="common">Pink bonnet</name>
    <name type="synonym">Agaricus rosellus</name>
    <dbReference type="NCBI Taxonomy" id="1033263"/>
    <lineage>
        <taxon>Eukaryota</taxon>
        <taxon>Fungi</taxon>
        <taxon>Dikarya</taxon>
        <taxon>Basidiomycota</taxon>
        <taxon>Agaricomycotina</taxon>
        <taxon>Agaricomycetes</taxon>
        <taxon>Agaricomycetidae</taxon>
        <taxon>Agaricales</taxon>
        <taxon>Marasmiineae</taxon>
        <taxon>Mycenaceae</taxon>
        <taxon>Mycena</taxon>
    </lineage>
</organism>
<reference evidence="2" key="1">
    <citation type="submission" date="2023-03" db="EMBL/GenBank/DDBJ databases">
        <title>Massive genome expansion in bonnet fungi (Mycena s.s.) driven by repeated elements and novel gene families across ecological guilds.</title>
        <authorList>
            <consortium name="Lawrence Berkeley National Laboratory"/>
            <person name="Harder C.B."/>
            <person name="Miyauchi S."/>
            <person name="Viragh M."/>
            <person name="Kuo A."/>
            <person name="Thoen E."/>
            <person name="Andreopoulos B."/>
            <person name="Lu D."/>
            <person name="Skrede I."/>
            <person name="Drula E."/>
            <person name="Henrissat B."/>
            <person name="Morin E."/>
            <person name="Kohler A."/>
            <person name="Barry K."/>
            <person name="LaButti K."/>
            <person name="Morin E."/>
            <person name="Salamov A."/>
            <person name="Lipzen A."/>
            <person name="Mereny Z."/>
            <person name="Hegedus B."/>
            <person name="Baldrian P."/>
            <person name="Stursova M."/>
            <person name="Weitz H."/>
            <person name="Taylor A."/>
            <person name="Grigoriev I.V."/>
            <person name="Nagy L.G."/>
            <person name="Martin F."/>
            <person name="Kauserud H."/>
        </authorList>
    </citation>
    <scope>NUCLEOTIDE SEQUENCE</scope>
    <source>
        <strain evidence="2">CBHHK067</strain>
    </source>
</reference>